<evidence type="ECO:0000313" key="1">
    <source>
        <dbReference type="EMBL" id="KKI49664.1"/>
    </source>
</evidence>
<comment type="caution">
    <text evidence="1">The sequence shown here is derived from an EMBL/GenBank/DDBJ whole genome shotgun (WGS) entry which is preliminary data.</text>
</comment>
<organism evidence="1 2">
    <name type="scientific">Christensenella hongkongensis</name>
    <dbReference type="NCBI Taxonomy" id="270498"/>
    <lineage>
        <taxon>Bacteria</taxon>
        <taxon>Bacillati</taxon>
        <taxon>Bacillota</taxon>
        <taxon>Clostridia</taxon>
        <taxon>Christensenellales</taxon>
        <taxon>Christensenellaceae</taxon>
        <taxon>Christensenella</taxon>
    </lineage>
</organism>
<evidence type="ECO:0000313" key="2">
    <source>
        <dbReference type="Proteomes" id="UP000034076"/>
    </source>
</evidence>
<protein>
    <submittedName>
        <fullName evidence="1">Uncharacterized protein</fullName>
    </submittedName>
</protein>
<dbReference type="AlphaFoldDB" id="A0A0M2NB08"/>
<keyword evidence="2" id="KW-1185">Reference proteome</keyword>
<gene>
    <name evidence="1" type="ORF">CHK_2886</name>
</gene>
<sequence length="43" mass="4689">MRGAASAPFFYIWRGLCLLAGERSSSAVQEGRLEWIFSGIPGT</sequence>
<dbReference type="EMBL" id="LAYJ01000131">
    <property type="protein sequence ID" value="KKI49664.1"/>
    <property type="molecule type" value="Genomic_DNA"/>
</dbReference>
<name>A0A0M2NB08_9FIRM</name>
<accession>A0A0M2NB08</accession>
<reference evidence="1 2" key="1">
    <citation type="submission" date="2015-04" db="EMBL/GenBank/DDBJ databases">
        <title>Draft genome sequence of bacteremic isolate Catabacter hongkongensis type strain HKU16T.</title>
        <authorList>
            <person name="Lau S.K."/>
            <person name="Teng J.L."/>
            <person name="Huang Y."/>
            <person name="Curreem S.O."/>
            <person name="Tsui S.K."/>
            <person name="Woo P.C."/>
        </authorList>
    </citation>
    <scope>NUCLEOTIDE SEQUENCE [LARGE SCALE GENOMIC DNA]</scope>
    <source>
        <strain evidence="1 2">HKU16</strain>
    </source>
</reference>
<proteinExistence type="predicted"/>
<dbReference type="Proteomes" id="UP000034076">
    <property type="component" value="Unassembled WGS sequence"/>
</dbReference>